<dbReference type="AlphaFoldDB" id="A0A6G0ZPL6"/>
<sequence>MYLAELILSLRHLRCSIFMYYLSLGVEELCTTVELLRDQLNVCCEALVKALKRRDILIARRDAKCNMITALLHAYSMKRSK</sequence>
<dbReference type="Proteomes" id="UP000478052">
    <property type="component" value="Unassembled WGS sequence"/>
</dbReference>
<reference evidence="1 2" key="1">
    <citation type="submission" date="2019-08" db="EMBL/GenBank/DDBJ databases">
        <title>Whole genome of Aphis craccivora.</title>
        <authorList>
            <person name="Voronova N.V."/>
            <person name="Shulinski R.S."/>
            <person name="Bandarenka Y.V."/>
            <person name="Zhorov D.G."/>
            <person name="Warner D."/>
        </authorList>
    </citation>
    <scope>NUCLEOTIDE SEQUENCE [LARGE SCALE GENOMIC DNA]</scope>
    <source>
        <strain evidence="1">180601</strain>
        <tissue evidence="1">Whole Body</tissue>
    </source>
</reference>
<proteinExistence type="predicted"/>
<dbReference type="EMBL" id="VUJU01000088">
    <property type="protein sequence ID" value="KAF0773206.1"/>
    <property type="molecule type" value="Genomic_DNA"/>
</dbReference>
<organism evidence="1 2">
    <name type="scientific">Aphis craccivora</name>
    <name type="common">Cowpea aphid</name>
    <dbReference type="NCBI Taxonomy" id="307492"/>
    <lineage>
        <taxon>Eukaryota</taxon>
        <taxon>Metazoa</taxon>
        <taxon>Ecdysozoa</taxon>
        <taxon>Arthropoda</taxon>
        <taxon>Hexapoda</taxon>
        <taxon>Insecta</taxon>
        <taxon>Pterygota</taxon>
        <taxon>Neoptera</taxon>
        <taxon>Paraneoptera</taxon>
        <taxon>Hemiptera</taxon>
        <taxon>Sternorrhyncha</taxon>
        <taxon>Aphidomorpha</taxon>
        <taxon>Aphidoidea</taxon>
        <taxon>Aphididae</taxon>
        <taxon>Aphidini</taxon>
        <taxon>Aphis</taxon>
        <taxon>Aphis</taxon>
    </lineage>
</organism>
<gene>
    <name evidence="1" type="ORF">FWK35_00001099</name>
</gene>
<evidence type="ECO:0000313" key="2">
    <source>
        <dbReference type="Proteomes" id="UP000478052"/>
    </source>
</evidence>
<comment type="caution">
    <text evidence="1">The sequence shown here is derived from an EMBL/GenBank/DDBJ whole genome shotgun (WGS) entry which is preliminary data.</text>
</comment>
<dbReference type="OrthoDB" id="7692121at2759"/>
<evidence type="ECO:0000313" key="1">
    <source>
        <dbReference type="EMBL" id="KAF0773206.1"/>
    </source>
</evidence>
<accession>A0A6G0ZPL6</accession>
<name>A0A6G0ZPL6_APHCR</name>
<keyword evidence="2" id="KW-1185">Reference proteome</keyword>
<protein>
    <submittedName>
        <fullName evidence="1">TBC1 domain family member 30 isoform X2</fullName>
    </submittedName>
</protein>